<comment type="caution">
    <text evidence="10">The sequence shown here is derived from an EMBL/GenBank/DDBJ whole genome shotgun (WGS) entry which is preliminary data.</text>
</comment>
<evidence type="ECO:0000256" key="1">
    <source>
        <dbReference type="ARBA" id="ARBA00004286"/>
    </source>
</evidence>
<evidence type="ECO:0000259" key="9">
    <source>
        <dbReference type="PROSITE" id="PS50280"/>
    </source>
</evidence>
<keyword evidence="11" id="KW-1185">Reference proteome</keyword>
<dbReference type="EMBL" id="BTSX01000004">
    <property type="protein sequence ID" value="GMS93846.1"/>
    <property type="molecule type" value="Genomic_DNA"/>
</dbReference>
<dbReference type="SUPFAM" id="SSF82199">
    <property type="entry name" value="SET domain"/>
    <property type="match status" value="1"/>
</dbReference>
<dbReference type="PANTHER" id="PTHR46223">
    <property type="entry name" value="HISTONE-LYSINE N-METHYLTRANSFERASE SUV39H"/>
    <property type="match status" value="1"/>
</dbReference>
<proteinExistence type="predicted"/>
<protein>
    <recommendedName>
        <fullName evidence="9">SET domain-containing protein</fullName>
    </recommendedName>
</protein>
<feature type="compositionally biased region" description="Basic and acidic residues" evidence="8">
    <location>
        <begin position="739"/>
        <end position="748"/>
    </location>
</feature>
<evidence type="ECO:0000313" key="10">
    <source>
        <dbReference type="EMBL" id="GMS93846.1"/>
    </source>
</evidence>
<dbReference type="SMART" id="SM00317">
    <property type="entry name" value="SET"/>
    <property type="match status" value="1"/>
</dbReference>
<evidence type="ECO:0000256" key="7">
    <source>
        <dbReference type="ARBA" id="ARBA00022833"/>
    </source>
</evidence>
<evidence type="ECO:0000313" key="11">
    <source>
        <dbReference type="Proteomes" id="UP001432027"/>
    </source>
</evidence>
<sequence length="763" mass="87181">MEKTDKDKSGESTADTSAAVEAKHAIGDESDGSAAAQPPDPLVVAPAAEMQPIEDEKLDEKVPQCVLCEDHPSTVFGYAVHLYDAHNTTLMTHGIYLCCSCTKEYHTRQKDDHHDQQCDGRKYSVHNLLPSSINRSNSEQPDASEADLQSTPSRPPVNRSARLSMLSTPPQPSNAGVRRSAVHNRVSRESSLSQSASDSINKVGKFNCKMKTNDVYKKLFELCNARWGKKFTMRRKDNPNPKVFDYAADVEVATRSTERVTLWDYLWKLAAKEAKAAGKEATFHVDWIAGSTIRLVGEDVGDYCLLKYMGYPVPSWEWKDSIDTTRTDELGNYRNRCLLLDFIENRLRVALGDAEYKKQYPNRYLRYEVGLGEGGYVRNLRSRYHNELRAVESRWAYVCALFDLPTLYIEDWTKEKFDVESLRNLEFLVHLVLSPYVAEFIKDYDQLKDMKCESTCKTCSRKAKGYTHCCGTTKSVDIDVATGDFKWCDKGMSARHISHQINFECNDQCDCNVNVCRNRLLQRGRQHVLCVFREPGDKGWGIRAVTEIDDCQFVTEYVGEVNKDGMEGRLRNYDFDMAYPCRNANGEEIHRKFIISSGLKGNEGRFFNHSCNPNMTTMLTIVERHGIFFNHVSFFTKRKIFPGEELTFNYFGDSTEKHGISSMFPDGCRCKSVKCRFPPGSLAVIDEEMEDEEEEDEQEEEEEREEEGEGEKRVEKRRLEEAEDADDEEAEEEEMEDEPPTKRGRSENVDPLSEEDEDSQPST</sequence>
<feature type="region of interest" description="Disordered" evidence="8">
    <location>
        <begin position="1"/>
        <end position="40"/>
    </location>
</feature>
<feature type="compositionally biased region" description="Polar residues" evidence="8">
    <location>
        <begin position="131"/>
        <end position="152"/>
    </location>
</feature>
<dbReference type="GO" id="GO:0008168">
    <property type="term" value="F:methyltransferase activity"/>
    <property type="evidence" value="ECO:0007669"/>
    <property type="project" value="UniProtKB-KW"/>
</dbReference>
<dbReference type="Pfam" id="PF00856">
    <property type="entry name" value="SET"/>
    <property type="match status" value="1"/>
</dbReference>
<feature type="compositionally biased region" description="Acidic residues" evidence="8">
    <location>
        <begin position="752"/>
        <end position="763"/>
    </location>
</feature>
<feature type="domain" description="SET" evidence="9">
    <location>
        <begin position="527"/>
        <end position="651"/>
    </location>
</feature>
<dbReference type="GO" id="GO:0046872">
    <property type="term" value="F:metal ion binding"/>
    <property type="evidence" value="ECO:0007669"/>
    <property type="project" value="UniProtKB-KW"/>
</dbReference>
<dbReference type="InterPro" id="IPR001214">
    <property type="entry name" value="SET_dom"/>
</dbReference>
<dbReference type="InterPro" id="IPR046341">
    <property type="entry name" value="SET_dom_sf"/>
</dbReference>
<evidence type="ECO:0000256" key="3">
    <source>
        <dbReference type="ARBA" id="ARBA00022603"/>
    </source>
</evidence>
<evidence type="ECO:0000256" key="5">
    <source>
        <dbReference type="ARBA" id="ARBA00022691"/>
    </source>
</evidence>
<feature type="region of interest" description="Disordered" evidence="8">
    <location>
        <begin position="131"/>
        <end position="195"/>
    </location>
</feature>
<evidence type="ECO:0000256" key="4">
    <source>
        <dbReference type="ARBA" id="ARBA00022679"/>
    </source>
</evidence>
<evidence type="ECO:0000256" key="6">
    <source>
        <dbReference type="ARBA" id="ARBA00022723"/>
    </source>
</evidence>
<keyword evidence="5" id="KW-0949">S-adenosyl-L-methionine</keyword>
<dbReference type="PANTHER" id="PTHR46223:SF3">
    <property type="entry name" value="HISTONE-LYSINE N-METHYLTRANSFERASE SET-23"/>
    <property type="match status" value="1"/>
</dbReference>
<feature type="region of interest" description="Disordered" evidence="8">
    <location>
        <begin position="681"/>
        <end position="763"/>
    </location>
</feature>
<dbReference type="GO" id="GO:0032259">
    <property type="term" value="P:methylation"/>
    <property type="evidence" value="ECO:0007669"/>
    <property type="project" value="UniProtKB-KW"/>
</dbReference>
<dbReference type="InterPro" id="IPR050973">
    <property type="entry name" value="H3K9_Histone-Lys_N-MTase"/>
</dbReference>
<feature type="compositionally biased region" description="Acidic residues" evidence="8">
    <location>
        <begin position="685"/>
        <end position="709"/>
    </location>
</feature>
<feature type="compositionally biased region" description="Basic and acidic residues" evidence="8">
    <location>
        <begin position="710"/>
        <end position="720"/>
    </location>
</feature>
<feature type="compositionally biased region" description="Acidic residues" evidence="8">
    <location>
        <begin position="721"/>
        <end position="738"/>
    </location>
</feature>
<dbReference type="AlphaFoldDB" id="A0AAV5THN3"/>
<accession>A0AAV5THN3</accession>
<comment type="subcellular location">
    <subcellularLocation>
        <location evidence="1">Chromosome</location>
    </subcellularLocation>
</comment>
<evidence type="ECO:0000256" key="8">
    <source>
        <dbReference type="SAM" id="MobiDB-lite"/>
    </source>
</evidence>
<evidence type="ECO:0000256" key="2">
    <source>
        <dbReference type="ARBA" id="ARBA00022454"/>
    </source>
</evidence>
<organism evidence="10 11">
    <name type="scientific">Pristionchus entomophagus</name>
    <dbReference type="NCBI Taxonomy" id="358040"/>
    <lineage>
        <taxon>Eukaryota</taxon>
        <taxon>Metazoa</taxon>
        <taxon>Ecdysozoa</taxon>
        <taxon>Nematoda</taxon>
        <taxon>Chromadorea</taxon>
        <taxon>Rhabditida</taxon>
        <taxon>Rhabditina</taxon>
        <taxon>Diplogasteromorpha</taxon>
        <taxon>Diplogasteroidea</taxon>
        <taxon>Neodiplogasteridae</taxon>
        <taxon>Pristionchus</taxon>
    </lineage>
</organism>
<dbReference type="PROSITE" id="PS50280">
    <property type="entry name" value="SET"/>
    <property type="match status" value="1"/>
</dbReference>
<dbReference type="Gene3D" id="2.170.270.10">
    <property type="entry name" value="SET domain"/>
    <property type="match status" value="1"/>
</dbReference>
<keyword evidence="4" id="KW-0808">Transferase</keyword>
<dbReference type="Proteomes" id="UP001432027">
    <property type="component" value="Unassembled WGS sequence"/>
</dbReference>
<name>A0AAV5THN3_9BILA</name>
<keyword evidence="6" id="KW-0479">Metal-binding</keyword>
<feature type="compositionally biased region" description="Basic and acidic residues" evidence="8">
    <location>
        <begin position="1"/>
        <end position="10"/>
    </location>
</feature>
<dbReference type="GO" id="GO:0005694">
    <property type="term" value="C:chromosome"/>
    <property type="evidence" value="ECO:0007669"/>
    <property type="project" value="UniProtKB-SubCell"/>
</dbReference>
<gene>
    <name evidence="10" type="ORF">PENTCL1PPCAC_16021</name>
</gene>
<keyword evidence="7" id="KW-0862">Zinc</keyword>
<keyword evidence="2" id="KW-0158">Chromosome</keyword>
<reference evidence="10" key="1">
    <citation type="submission" date="2023-10" db="EMBL/GenBank/DDBJ databases">
        <title>Genome assembly of Pristionchus species.</title>
        <authorList>
            <person name="Yoshida K."/>
            <person name="Sommer R.J."/>
        </authorList>
    </citation>
    <scope>NUCLEOTIDE SEQUENCE</scope>
    <source>
        <strain evidence="10">RS0144</strain>
    </source>
</reference>
<keyword evidence="3" id="KW-0489">Methyltransferase</keyword>